<name>N1PEX0_DOTSN</name>
<sequence>LFESRVTNVAPAPFLSLRPTARALGENSQICHQRLQANHFELLQERPATSKTTRHRENLHYPTPRAPVIILLYAGQLHHWRRSTSIYPSTPTRGTCHQ</sequence>
<dbReference type="AlphaFoldDB" id="N1PEX0"/>
<proteinExistence type="predicted"/>
<gene>
    <name evidence="1" type="ORF">DOTSEDRAFT_74838</name>
</gene>
<organism evidence="1 2">
    <name type="scientific">Dothistroma septosporum (strain NZE10 / CBS 128990)</name>
    <name type="common">Red band needle blight fungus</name>
    <name type="synonym">Mycosphaerella pini</name>
    <dbReference type="NCBI Taxonomy" id="675120"/>
    <lineage>
        <taxon>Eukaryota</taxon>
        <taxon>Fungi</taxon>
        <taxon>Dikarya</taxon>
        <taxon>Ascomycota</taxon>
        <taxon>Pezizomycotina</taxon>
        <taxon>Dothideomycetes</taxon>
        <taxon>Dothideomycetidae</taxon>
        <taxon>Mycosphaerellales</taxon>
        <taxon>Mycosphaerellaceae</taxon>
        <taxon>Dothistroma</taxon>
    </lineage>
</organism>
<reference evidence="2" key="1">
    <citation type="journal article" date="2012" name="PLoS Genet.">
        <title>The genomes of the fungal plant pathogens Cladosporium fulvum and Dothistroma septosporum reveal adaptation to different hosts and lifestyles but also signatures of common ancestry.</title>
        <authorList>
            <person name="de Wit P.J.G.M."/>
            <person name="van der Burgt A."/>
            <person name="Oekmen B."/>
            <person name="Stergiopoulos I."/>
            <person name="Abd-Elsalam K.A."/>
            <person name="Aerts A.L."/>
            <person name="Bahkali A.H."/>
            <person name="Beenen H.G."/>
            <person name="Chettri P."/>
            <person name="Cox M.P."/>
            <person name="Datema E."/>
            <person name="de Vries R.P."/>
            <person name="Dhillon B."/>
            <person name="Ganley A.R."/>
            <person name="Griffiths S.A."/>
            <person name="Guo Y."/>
            <person name="Hamelin R.C."/>
            <person name="Henrissat B."/>
            <person name="Kabir M.S."/>
            <person name="Jashni M.K."/>
            <person name="Kema G."/>
            <person name="Klaubauf S."/>
            <person name="Lapidus A."/>
            <person name="Levasseur A."/>
            <person name="Lindquist E."/>
            <person name="Mehrabi R."/>
            <person name="Ohm R.A."/>
            <person name="Owen T.J."/>
            <person name="Salamov A."/>
            <person name="Schwelm A."/>
            <person name="Schijlen E."/>
            <person name="Sun H."/>
            <person name="van den Burg H.A."/>
            <person name="van Ham R.C.H.J."/>
            <person name="Zhang S."/>
            <person name="Goodwin S.B."/>
            <person name="Grigoriev I.V."/>
            <person name="Collemare J."/>
            <person name="Bradshaw R.E."/>
        </authorList>
    </citation>
    <scope>NUCLEOTIDE SEQUENCE [LARGE SCALE GENOMIC DNA]</scope>
    <source>
        <strain evidence="2">NZE10 / CBS 128990</strain>
    </source>
</reference>
<reference evidence="1 2" key="2">
    <citation type="journal article" date="2012" name="PLoS Pathog.">
        <title>Diverse lifestyles and strategies of plant pathogenesis encoded in the genomes of eighteen Dothideomycetes fungi.</title>
        <authorList>
            <person name="Ohm R.A."/>
            <person name="Feau N."/>
            <person name="Henrissat B."/>
            <person name="Schoch C.L."/>
            <person name="Horwitz B.A."/>
            <person name="Barry K.W."/>
            <person name="Condon B.J."/>
            <person name="Copeland A.C."/>
            <person name="Dhillon B."/>
            <person name="Glaser F."/>
            <person name="Hesse C.N."/>
            <person name="Kosti I."/>
            <person name="LaButti K."/>
            <person name="Lindquist E.A."/>
            <person name="Lucas S."/>
            <person name="Salamov A.A."/>
            <person name="Bradshaw R.E."/>
            <person name="Ciuffetti L."/>
            <person name="Hamelin R.C."/>
            <person name="Kema G.H.J."/>
            <person name="Lawrence C."/>
            <person name="Scott J.A."/>
            <person name="Spatafora J.W."/>
            <person name="Turgeon B.G."/>
            <person name="de Wit P.J.G.M."/>
            <person name="Zhong S."/>
            <person name="Goodwin S.B."/>
            <person name="Grigoriev I.V."/>
        </authorList>
    </citation>
    <scope>NUCLEOTIDE SEQUENCE [LARGE SCALE GENOMIC DNA]</scope>
    <source>
        <strain evidence="2">NZE10 / CBS 128990</strain>
    </source>
</reference>
<dbReference type="HOGENOM" id="CLU_2339108_0_0_1"/>
<dbReference type="EMBL" id="KB446544">
    <property type="protein sequence ID" value="EME40135.1"/>
    <property type="molecule type" value="Genomic_DNA"/>
</dbReference>
<accession>N1PEX0</accession>
<keyword evidence="2" id="KW-1185">Reference proteome</keyword>
<evidence type="ECO:0000313" key="1">
    <source>
        <dbReference type="EMBL" id="EME40135.1"/>
    </source>
</evidence>
<protein>
    <submittedName>
        <fullName evidence="1">Uncharacterized protein</fullName>
    </submittedName>
</protein>
<feature type="non-terminal residue" evidence="1">
    <location>
        <position position="1"/>
    </location>
</feature>
<evidence type="ECO:0000313" key="2">
    <source>
        <dbReference type="Proteomes" id="UP000016933"/>
    </source>
</evidence>
<dbReference type="Proteomes" id="UP000016933">
    <property type="component" value="Unassembled WGS sequence"/>
</dbReference>